<evidence type="ECO:0000313" key="2">
    <source>
        <dbReference type="Proteomes" id="UP000436911"/>
    </source>
</evidence>
<dbReference type="AlphaFoldDB" id="A0A368P0X2"/>
<organism evidence="1 2">
    <name type="scientific">Agrobacterium vitis</name>
    <name type="common">Rhizobium vitis</name>
    <dbReference type="NCBI Taxonomy" id="373"/>
    <lineage>
        <taxon>Bacteria</taxon>
        <taxon>Pseudomonadati</taxon>
        <taxon>Pseudomonadota</taxon>
        <taxon>Alphaproteobacteria</taxon>
        <taxon>Hyphomicrobiales</taxon>
        <taxon>Rhizobiaceae</taxon>
        <taxon>Rhizobium/Agrobacterium group</taxon>
        <taxon>Agrobacterium</taxon>
    </lineage>
</organism>
<dbReference type="InterPro" id="IPR032710">
    <property type="entry name" value="NTF2-like_dom_sf"/>
</dbReference>
<dbReference type="SUPFAM" id="SSF54427">
    <property type="entry name" value="NTF2-like"/>
    <property type="match status" value="1"/>
</dbReference>
<dbReference type="OrthoDB" id="9812089at2"/>
<dbReference type="PANTHER" id="PTHR38436">
    <property type="entry name" value="POLYKETIDE CYCLASE SNOAL-LIKE DOMAIN"/>
    <property type="match status" value="1"/>
</dbReference>
<dbReference type="Gene3D" id="3.10.450.50">
    <property type="match status" value="1"/>
</dbReference>
<accession>A0A368P0X2</accession>
<dbReference type="InterPro" id="IPR009959">
    <property type="entry name" value="Cyclase_SnoaL-like"/>
</dbReference>
<protein>
    <submittedName>
        <fullName evidence="1">Uncharacterized protein</fullName>
    </submittedName>
</protein>
<sequence length="175" mass="19746">MSDFTIIDGVAHIHEPKLYETWLDREDYIAAVSASPSPDVAAKKRLLVDFQVDLAKMVRAKKVEENVVEVMTKYADNDYIQHDPNANGNGLANLIEYFKKVPVDRGPAPPVVSVVVEGEMGCVMMKHPMPDPTAPGKFYDWYILTVFRVRNGKLREHWSAFQKMAAPMIPPKPPH</sequence>
<dbReference type="RefSeq" id="WP_060716238.1">
    <property type="nucleotide sequence ID" value="NZ_AP023269.1"/>
</dbReference>
<dbReference type="EMBL" id="QUSG01000005">
    <property type="protein sequence ID" value="KAA3528020.1"/>
    <property type="molecule type" value="Genomic_DNA"/>
</dbReference>
<reference evidence="1 2" key="1">
    <citation type="submission" date="2018-08" db="EMBL/GenBank/DDBJ databases">
        <title>Genome sequencing of Agrobacterium vitis strain ICMP 10754.</title>
        <authorList>
            <person name="Visnovsky S.B."/>
            <person name="Pitman A.R."/>
        </authorList>
    </citation>
    <scope>NUCLEOTIDE SEQUENCE [LARGE SCALE GENOMIC DNA]</scope>
    <source>
        <strain evidence="1 2">ICMP 10754</strain>
    </source>
</reference>
<name>A0A368P0X2_AGRVI</name>
<evidence type="ECO:0000313" key="1">
    <source>
        <dbReference type="EMBL" id="KAA3528020.1"/>
    </source>
</evidence>
<dbReference type="Proteomes" id="UP000436911">
    <property type="component" value="Unassembled WGS sequence"/>
</dbReference>
<dbReference type="GeneID" id="60680296"/>
<dbReference type="PANTHER" id="PTHR38436:SF1">
    <property type="entry name" value="ESTER CYCLASE"/>
    <property type="match status" value="1"/>
</dbReference>
<proteinExistence type="predicted"/>
<gene>
    <name evidence="1" type="ORF">DXT89_12270</name>
</gene>
<dbReference type="GO" id="GO:0030638">
    <property type="term" value="P:polyketide metabolic process"/>
    <property type="evidence" value="ECO:0007669"/>
    <property type="project" value="InterPro"/>
</dbReference>
<comment type="caution">
    <text evidence="1">The sequence shown here is derived from an EMBL/GenBank/DDBJ whole genome shotgun (WGS) entry which is preliminary data.</text>
</comment>